<organism evidence="1 2">
    <name type="scientific">Microlunatus phosphovorus (strain ATCC 700054 / DSM 10555 / JCM 9379 / NBRC 101784 / NCIMB 13414 / VKM Ac-1990 / NM-1)</name>
    <dbReference type="NCBI Taxonomy" id="1032480"/>
    <lineage>
        <taxon>Bacteria</taxon>
        <taxon>Bacillati</taxon>
        <taxon>Actinomycetota</taxon>
        <taxon>Actinomycetes</taxon>
        <taxon>Propionibacteriales</taxon>
        <taxon>Propionibacteriaceae</taxon>
        <taxon>Microlunatus</taxon>
    </lineage>
</organism>
<evidence type="ECO:0000313" key="2">
    <source>
        <dbReference type="Proteomes" id="UP000007947"/>
    </source>
</evidence>
<name>F5XMC6_MICPN</name>
<proteinExistence type="predicted"/>
<reference evidence="1 2" key="1">
    <citation type="submission" date="2011-05" db="EMBL/GenBank/DDBJ databases">
        <title>Whole genome sequence of Microlunatus phosphovorus NM-1.</title>
        <authorList>
            <person name="Hosoyama A."/>
            <person name="Sasaki K."/>
            <person name="Harada T."/>
            <person name="Igarashi R."/>
            <person name="Kawakoshi A."/>
            <person name="Sasagawa M."/>
            <person name="Fukada J."/>
            <person name="Nakamura S."/>
            <person name="Katano Y."/>
            <person name="Hanada S."/>
            <person name="Kamagata Y."/>
            <person name="Nakamura N."/>
            <person name="Yamazaki S."/>
            <person name="Fujita N."/>
        </authorList>
    </citation>
    <scope>NUCLEOTIDE SEQUENCE [LARGE SCALE GENOMIC DNA]</scope>
    <source>
        <strain evidence="2">ATCC 700054 / DSM 10555 / JCM 9379 / NBRC 101784 / NCIMB 13414 / VKM Ac-1990 / NM-1</strain>
    </source>
</reference>
<dbReference type="RefSeq" id="WP_013864243.1">
    <property type="nucleotide sequence ID" value="NC_015635.1"/>
</dbReference>
<dbReference type="EMBL" id="AP012204">
    <property type="protein sequence ID" value="BAK36383.1"/>
    <property type="molecule type" value="Genomic_DNA"/>
</dbReference>
<evidence type="ECO:0000313" key="1">
    <source>
        <dbReference type="EMBL" id="BAK36383.1"/>
    </source>
</evidence>
<keyword evidence="2" id="KW-1185">Reference proteome</keyword>
<accession>F5XMC6</accession>
<dbReference type="STRING" id="1032480.MLP_33690"/>
<dbReference type="AlphaFoldDB" id="F5XMC6"/>
<protein>
    <submittedName>
        <fullName evidence="1">Uncharacterized protein</fullName>
    </submittedName>
</protein>
<gene>
    <name evidence="1" type="ordered locus">MLP_33690</name>
</gene>
<dbReference type="HOGENOM" id="CLU_3100934_0_0_11"/>
<sequence>MSHVAVGATTLSIYTLNDLGLYDRQGDYTGAVHVAACGTPITLDLEAISRI</sequence>
<dbReference type="KEGG" id="mph:MLP_33690"/>
<dbReference type="Proteomes" id="UP000007947">
    <property type="component" value="Chromosome"/>
</dbReference>